<evidence type="ECO:0000256" key="5">
    <source>
        <dbReference type="ARBA" id="ARBA00023014"/>
    </source>
</evidence>
<dbReference type="InterPro" id="IPR019546">
    <property type="entry name" value="TAT_signal_bac_arc"/>
</dbReference>
<evidence type="ECO:0000256" key="3">
    <source>
        <dbReference type="ARBA" id="ARBA00022729"/>
    </source>
</evidence>
<dbReference type="PROSITE" id="PS51379">
    <property type="entry name" value="4FE4S_FER_2"/>
    <property type="match status" value="2"/>
</dbReference>
<evidence type="ECO:0000256" key="1">
    <source>
        <dbReference type="ARBA" id="ARBA00022485"/>
    </source>
</evidence>
<evidence type="ECO:0000313" key="9">
    <source>
        <dbReference type="Proteomes" id="UP000067399"/>
    </source>
</evidence>
<dbReference type="EMBL" id="AP013042">
    <property type="protein sequence ID" value="BAS68235.1"/>
    <property type="molecule type" value="Genomic_DNA"/>
</dbReference>
<dbReference type="NCBIfam" id="NF045797">
    <property type="entry name" value="DsrO"/>
    <property type="match status" value="1"/>
</dbReference>
<keyword evidence="2" id="KW-0479">Metal-binding</keyword>
<name>A0A0P0USV7_9GAMM</name>
<dbReference type="Proteomes" id="UP000067399">
    <property type="component" value="Chromosome"/>
</dbReference>
<dbReference type="CDD" id="cd10551">
    <property type="entry name" value="PsrB"/>
    <property type="match status" value="1"/>
</dbReference>
<protein>
    <submittedName>
        <fullName evidence="8">Intracellular sulfur oxidation protein DsrH</fullName>
    </submittedName>
</protein>
<dbReference type="InterPro" id="IPR017896">
    <property type="entry name" value="4Fe4S_Fe-S-bd"/>
</dbReference>
<evidence type="ECO:0000256" key="2">
    <source>
        <dbReference type="ARBA" id="ARBA00022723"/>
    </source>
</evidence>
<evidence type="ECO:0000256" key="6">
    <source>
        <dbReference type="SAM" id="SignalP"/>
    </source>
</evidence>
<reference evidence="8 9" key="1">
    <citation type="journal article" date="2000" name="Mar. Ecol. Prog. Ser.">
        <title>Phylogenetic characterization of endosymbionts in three hydrothermal vent mussels: influence on host distributions.</title>
        <authorList>
            <person name="Fujiwara Y."/>
            <person name="Takai K."/>
            <person name="Uematsu K."/>
            <person name="Tsuchida S."/>
            <person name="Hunt J.C."/>
            <person name="Hashimoto J."/>
        </authorList>
    </citation>
    <scope>NUCLEOTIDE SEQUENCE [LARGE SCALE GENOMIC DNA]</scope>
    <source>
        <strain evidence="8 9">Myojin Knoll</strain>
    </source>
</reference>
<dbReference type="AlphaFoldDB" id="A0A0P0USV7"/>
<dbReference type="Gene3D" id="3.30.70.20">
    <property type="match status" value="2"/>
</dbReference>
<dbReference type="PROSITE" id="PS51318">
    <property type="entry name" value="TAT"/>
    <property type="match status" value="1"/>
</dbReference>
<dbReference type="STRING" id="1303921.BSEPE_1251"/>
<dbReference type="InterPro" id="IPR006311">
    <property type="entry name" value="TAT_signal"/>
</dbReference>
<keyword evidence="1" id="KW-0004">4Fe-4S</keyword>
<proteinExistence type="predicted"/>
<feature type="domain" description="4Fe-4S ferredoxin-type" evidence="7">
    <location>
        <begin position="132"/>
        <end position="161"/>
    </location>
</feature>
<dbReference type="PANTHER" id="PTHR43177:SF3">
    <property type="entry name" value="PROTEIN NRFC HOMOLOG"/>
    <property type="match status" value="1"/>
</dbReference>
<dbReference type="SUPFAM" id="SSF54862">
    <property type="entry name" value="4Fe-4S ferredoxins"/>
    <property type="match status" value="1"/>
</dbReference>
<dbReference type="PANTHER" id="PTHR43177">
    <property type="entry name" value="PROTEIN NRFC"/>
    <property type="match status" value="1"/>
</dbReference>
<dbReference type="InterPro" id="IPR054822">
    <property type="entry name" value="DsrO-like"/>
</dbReference>
<accession>A0A0P0USV7</accession>
<dbReference type="Pfam" id="PF13247">
    <property type="entry name" value="Fer4_11"/>
    <property type="match status" value="1"/>
</dbReference>
<dbReference type="OrthoDB" id="9779457at2"/>
<organism evidence="8 9">
    <name type="scientific">endosymbiont of Bathymodiolus septemdierum str. Myojin knoll</name>
    <dbReference type="NCBI Taxonomy" id="1303921"/>
    <lineage>
        <taxon>Bacteria</taxon>
        <taxon>Pseudomonadati</taxon>
        <taxon>Pseudomonadota</taxon>
        <taxon>Gammaproteobacteria</taxon>
        <taxon>sulfur-oxidizing symbionts</taxon>
    </lineage>
</organism>
<keyword evidence="3 6" id="KW-0732">Signal</keyword>
<sequence length="243" mass="26723">MSTTLNRRDFIKNTSVATTGVATLASGISLTTFAAVNENPVTNEKRWGMLIDINKLTESNIDDMVNACQEENGWGAEKHSTGDQKPDWIKKVKVKDKAIGKIDALPMMCQHCEEPPCVDVCPTNASMKREDGIVLVDKHLCIGCRYCMMACPYGSRSFVHEDLTDQKEHMPRGKGTVEACTMCVHRVDNGEMPACAEAVDSDAVIFGDLYDASSKINQTLKKVQSTQIRADLNLNTGVRYSGI</sequence>
<evidence type="ECO:0000313" key="8">
    <source>
        <dbReference type="EMBL" id="BAS68235.1"/>
    </source>
</evidence>
<keyword evidence="9" id="KW-1185">Reference proteome</keyword>
<gene>
    <name evidence="8" type="ORF">BSEPE_1251</name>
</gene>
<dbReference type="InterPro" id="IPR017900">
    <property type="entry name" value="4Fe4S_Fe_S_CS"/>
</dbReference>
<keyword evidence="5" id="KW-0411">Iron-sulfur</keyword>
<dbReference type="InterPro" id="IPR050954">
    <property type="entry name" value="ET_IronSulfur_Cluster-Binding"/>
</dbReference>
<dbReference type="PROSITE" id="PS00198">
    <property type="entry name" value="4FE4S_FER_1"/>
    <property type="match status" value="1"/>
</dbReference>
<dbReference type="KEGG" id="ebh:BSEPE_1251"/>
<dbReference type="GO" id="GO:0046872">
    <property type="term" value="F:metal ion binding"/>
    <property type="evidence" value="ECO:0007669"/>
    <property type="project" value="UniProtKB-KW"/>
</dbReference>
<reference evidence="8 9" key="2">
    <citation type="journal article" date="2016" name="ISME J.">
        <title>Heterogeneous composition of key metabolic gene clusters in a vent mussel symbiont population.</title>
        <authorList>
            <person name="Ikuta T."/>
            <person name="Takaki Y."/>
            <person name="Nagai Y."/>
            <person name="Shimamura S."/>
            <person name="Tsuda M."/>
            <person name="Kawagucci S."/>
            <person name="Aoki Y."/>
            <person name="Inoue K."/>
            <person name="Teruya M."/>
            <person name="Satou K."/>
            <person name="Teruya K."/>
            <person name="Shimoji M."/>
            <person name="Tamotsu H."/>
            <person name="Hirano T."/>
            <person name="Maruyama T."/>
            <person name="Yoshida T."/>
        </authorList>
    </citation>
    <scope>NUCLEOTIDE SEQUENCE [LARGE SCALE GENOMIC DNA]</scope>
    <source>
        <strain evidence="8 9">Myojin Knoll</strain>
    </source>
</reference>
<evidence type="ECO:0000256" key="4">
    <source>
        <dbReference type="ARBA" id="ARBA00023004"/>
    </source>
</evidence>
<dbReference type="RefSeq" id="WP_066045245.1">
    <property type="nucleotide sequence ID" value="NZ_AP013042.1"/>
</dbReference>
<dbReference type="NCBIfam" id="TIGR01409">
    <property type="entry name" value="TAT_signal_seq"/>
    <property type="match status" value="1"/>
</dbReference>
<feature type="domain" description="4Fe-4S ferredoxin-type" evidence="7">
    <location>
        <begin position="100"/>
        <end position="131"/>
    </location>
</feature>
<evidence type="ECO:0000259" key="7">
    <source>
        <dbReference type="PROSITE" id="PS51379"/>
    </source>
</evidence>
<keyword evidence="4" id="KW-0408">Iron</keyword>
<dbReference type="GO" id="GO:0051539">
    <property type="term" value="F:4 iron, 4 sulfur cluster binding"/>
    <property type="evidence" value="ECO:0007669"/>
    <property type="project" value="UniProtKB-KW"/>
</dbReference>
<feature type="chain" id="PRO_5006056064" evidence="6">
    <location>
        <begin position="35"/>
        <end position="243"/>
    </location>
</feature>
<feature type="signal peptide" evidence="6">
    <location>
        <begin position="1"/>
        <end position="34"/>
    </location>
</feature>